<dbReference type="AlphaFoldDB" id="A0A3S1JFZ1"/>
<dbReference type="Proteomes" id="UP000281028">
    <property type="component" value="Unassembled WGS sequence"/>
</dbReference>
<evidence type="ECO:0000313" key="1">
    <source>
        <dbReference type="EMBL" id="NSL87839.1"/>
    </source>
</evidence>
<organism evidence="1 2">
    <name type="scientific">Chitinophaga solisilvae</name>
    <dbReference type="NCBI Taxonomy" id="1233460"/>
    <lineage>
        <taxon>Bacteria</taxon>
        <taxon>Pseudomonadati</taxon>
        <taxon>Bacteroidota</taxon>
        <taxon>Chitinophagia</taxon>
        <taxon>Chitinophagales</taxon>
        <taxon>Chitinophagaceae</taxon>
        <taxon>Chitinophaga</taxon>
    </lineage>
</organism>
<reference evidence="1" key="1">
    <citation type="submission" date="2020-05" db="EMBL/GenBank/DDBJ databases">
        <title>Chitinophaga laudate sp. nov., isolated from a tropical peat swamp.</title>
        <authorList>
            <person name="Goh C.B.S."/>
            <person name="Lee M.S."/>
            <person name="Parimannan S."/>
            <person name="Pasbakhsh P."/>
            <person name="Yule C.M."/>
            <person name="Rajandas H."/>
            <person name="Loke S."/>
            <person name="Croft L."/>
            <person name="Tan J.B.L."/>
        </authorList>
    </citation>
    <scope>NUCLEOTIDE SEQUENCE</scope>
    <source>
        <strain evidence="1">Mgbs1</strain>
    </source>
</reference>
<dbReference type="EMBL" id="RIAR02000001">
    <property type="protein sequence ID" value="NSL87839.1"/>
    <property type="molecule type" value="Genomic_DNA"/>
</dbReference>
<proteinExistence type="predicted"/>
<name>A0A3S1JFZ1_9BACT</name>
<gene>
    <name evidence="1" type="ORF">ECE50_013410</name>
</gene>
<accession>A0A3S1JFZ1</accession>
<comment type="caution">
    <text evidence="1">The sequence shown here is derived from an EMBL/GenBank/DDBJ whole genome shotgun (WGS) entry which is preliminary data.</text>
</comment>
<keyword evidence="2" id="KW-1185">Reference proteome</keyword>
<evidence type="ECO:0000313" key="2">
    <source>
        <dbReference type="Proteomes" id="UP000281028"/>
    </source>
</evidence>
<sequence length="108" mass="12109">MLEAGGIDTTGHEMLQQQVINSFKHIIKLKNNADSAEMPDNESKVVHDVLYDVASTEGFSRKEATPNPVTMAMHSSDASPLTILERTPRPGKTSFVQKIVQWWKHLIH</sequence>
<protein>
    <submittedName>
        <fullName evidence="1">Uncharacterized protein</fullName>
    </submittedName>
</protein>